<comment type="caution">
    <text evidence="1">The sequence shown here is derived from an EMBL/GenBank/DDBJ whole genome shotgun (WGS) entry which is preliminary data.</text>
</comment>
<dbReference type="SMART" id="SM00671">
    <property type="entry name" value="SEL1"/>
    <property type="match status" value="5"/>
</dbReference>
<dbReference type="PANTHER" id="PTHR11102">
    <property type="entry name" value="SEL-1-LIKE PROTEIN"/>
    <property type="match status" value="1"/>
</dbReference>
<dbReference type="InterPro" id="IPR050767">
    <property type="entry name" value="Sel1_AlgK"/>
</dbReference>
<reference evidence="1 2" key="1">
    <citation type="submission" date="2024-04" db="EMBL/GenBank/DDBJ databases">
        <title>WGS of bacteria from Torrens River.</title>
        <authorList>
            <person name="Wyrsch E.R."/>
            <person name="Drigo B."/>
        </authorList>
    </citation>
    <scope>NUCLEOTIDE SEQUENCE [LARGE SCALE GENOMIC DNA]</scope>
    <source>
        <strain evidence="1 2">TWI391</strain>
    </source>
</reference>
<dbReference type="SUPFAM" id="SSF81901">
    <property type="entry name" value="HCP-like"/>
    <property type="match status" value="1"/>
</dbReference>
<dbReference type="InterPro" id="IPR006597">
    <property type="entry name" value="Sel1-like"/>
</dbReference>
<dbReference type="InterPro" id="IPR011990">
    <property type="entry name" value="TPR-like_helical_dom_sf"/>
</dbReference>
<keyword evidence="2" id="KW-1185">Reference proteome</keyword>
<organism evidence="1 2">
    <name type="scientific">Sphingobacterium kitahiroshimense</name>
    <dbReference type="NCBI Taxonomy" id="470446"/>
    <lineage>
        <taxon>Bacteria</taxon>
        <taxon>Pseudomonadati</taxon>
        <taxon>Bacteroidota</taxon>
        <taxon>Sphingobacteriia</taxon>
        <taxon>Sphingobacteriales</taxon>
        <taxon>Sphingobacteriaceae</taxon>
        <taxon>Sphingobacterium</taxon>
    </lineage>
</organism>
<dbReference type="Proteomes" id="UP001409291">
    <property type="component" value="Unassembled WGS sequence"/>
</dbReference>
<proteinExistence type="predicted"/>
<sequence length="231" mass="26967">MYRYKSKRFSLKDLEEIMHKSQHGDSDSQYLLANYYDDALWIDEEPILQQDKKEAFDLTEAAYRNGSKQAMISYANYLSVGYACDKNEALAKKLYKEAIKANDCLGAFNLARLYTTNGKYKKAFEFYHLADNMGKYCALEIGTCYYYGIGTKQDIKRAICYYKSILRLEKYYSAYEFEEANYILAKLYLEGIHLPRSLSKARKLLNMANIDRDHRSAQNIQAMLKNSHNSY</sequence>
<dbReference type="RefSeq" id="WP_132767693.1">
    <property type="nucleotide sequence ID" value="NZ_JAOQNK010000001.1"/>
</dbReference>
<dbReference type="Pfam" id="PF08238">
    <property type="entry name" value="Sel1"/>
    <property type="match status" value="5"/>
</dbReference>
<dbReference type="PANTHER" id="PTHR11102:SF160">
    <property type="entry name" value="ERAD-ASSOCIATED E3 UBIQUITIN-PROTEIN LIGASE COMPONENT HRD3"/>
    <property type="match status" value="1"/>
</dbReference>
<accession>A0ABV0BXM6</accession>
<protein>
    <submittedName>
        <fullName evidence="1">SEL1-like repeat protein</fullName>
    </submittedName>
</protein>
<dbReference type="EMBL" id="JBDJNQ010000009">
    <property type="protein sequence ID" value="MEN5379315.1"/>
    <property type="molecule type" value="Genomic_DNA"/>
</dbReference>
<name>A0ABV0BXM6_9SPHI</name>
<evidence type="ECO:0000313" key="2">
    <source>
        <dbReference type="Proteomes" id="UP001409291"/>
    </source>
</evidence>
<evidence type="ECO:0000313" key="1">
    <source>
        <dbReference type="EMBL" id="MEN5379315.1"/>
    </source>
</evidence>
<dbReference type="Gene3D" id="1.25.40.10">
    <property type="entry name" value="Tetratricopeptide repeat domain"/>
    <property type="match status" value="1"/>
</dbReference>
<gene>
    <name evidence="1" type="ORF">ABE541_18765</name>
</gene>